<organism evidence="2 3">
    <name type="scientific">Amnibacterium endophyticum</name>
    <dbReference type="NCBI Taxonomy" id="2109337"/>
    <lineage>
        <taxon>Bacteria</taxon>
        <taxon>Bacillati</taxon>
        <taxon>Actinomycetota</taxon>
        <taxon>Actinomycetes</taxon>
        <taxon>Micrococcales</taxon>
        <taxon>Microbacteriaceae</taxon>
        <taxon>Amnibacterium</taxon>
    </lineage>
</organism>
<dbReference type="RefSeq" id="WP_377931161.1">
    <property type="nucleotide sequence ID" value="NZ_JBHUEA010000001.1"/>
</dbReference>
<name>A0ABW4LDC3_9MICO</name>
<evidence type="ECO:0000256" key="1">
    <source>
        <dbReference type="SAM" id="SignalP"/>
    </source>
</evidence>
<dbReference type="Proteomes" id="UP001597347">
    <property type="component" value="Unassembled WGS sequence"/>
</dbReference>
<sequence>MRPPLAAAGIAAVLALVGCTAAPAPRAGVAAHSGAYPVAAASAAPTTVPTVRPGGYALVAAGDPVDVHLPHADLRLTVAGPDVDVPTPPPGQPISGTSAPGVLTVTAVAVRGSTAISSAQFLGLDEDQDRFALRTDRRSGTASPGHPVTLHLRSRFATGHTTLSWRPAGRPLVTWDFTIEID</sequence>
<gene>
    <name evidence="2" type="ORF">ACFSBI_00185</name>
</gene>
<reference evidence="3" key="1">
    <citation type="journal article" date="2019" name="Int. J. Syst. Evol. Microbiol.">
        <title>The Global Catalogue of Microorganisms (GCM) 10K type strain sequencing project: providing services to taxonomists for standard genome sequencing and annotation.</title>
        <authorList>
            <consortium name="The Broad Institute Genomics Platform"/>
            <consortium name="The Broad Institute Genome Sequencing Center for Infectious Disease"/>
            <person name="Wu L."/>
            <person name="Ma J."/>
        </authorList>
    </citation>
    <scope>NUCLEOTIDE SEQUENCE [LARGE SCALE GENOMIC DNA]</scope>
    <source>
        <strain evidence="3">CGMCC 1.12471</strain>
    </source>
</reference>
<feature type="signal peptide" evidence="1">
    <location>
        <begin position="1"/>
        <end position="21"/>
    </location>
</feature>
<protein>
    <submittedName>
        <fullName evidence="2">Uncharacterized protein</fullName>
    </submittedName>
</protein>
<keyword evidence="3" id="KW-1185">Reference proteome</keyword>
<evidence type="ECO:0000313" key="3">
    <source>
        <dbReference type="Proteomes" id="UP001597347"/>
    </source>
</evidence>
<feature type="chain" id="PRO_5045064513" evidence="1">
    <location>
        <begin position="22"/>
        <end position="182"/>
    </location>
</feature>
<accession>A0ABW4LDC3</accession>
<evidence type="ECO:0000313" key="2">
    <source>
        <dbReference type="EMBL" id="MFD1719954.1"/>
    </source>
</evidence>
<dbReference type="PROSITE" id="PS51257">
    <property type="entry name" value="PROKAR_LIPOPROTEIN"/>
    <property type="match status" value="1"/>
</dbReference>
<keyword evidence="1" id="KW-0732">Signal</keyword>
<dbReference type="EMBL" id="JBHUEA010000001">
    <property type="protein sequence ID" value="MFD1719954.1"/>
    <property type="molecule type" value="Genomic_DNA"/>
</dbReference>
<proteinExistence type="predicted"/>
<comment type="caution">
    <text evidence="2">The sequence shown here is derived from an EMBL/GenBank/DDBJ whole genome shotgun (WGS) entry which is preliminary data.</text>
</comment>